<proteinExistence type="predicted"/>
<reference evidence="5" key="1">
    <citation type="journal article" date="2019" name="Int. J. Syst. Evol. Microbiol.">
        <title>The Global Catalogue of Microorganisms (GCM) 10K type strain sequencing project: providing services to taxonomists for standard genome sequencing and annotation.</title>
        <authorList>
            <consortium name="The Broad Institute Genomics Platform"/>
            <consortium name="The Broad Institute Genome Sequencing Center for Infectious Disease"/>
            <person name="Wu L."/>
            <person name="Ma J."/>
        </authorList>
    </citation>
    <scope>NUCLEOTIDE SEQUENCE [LARGE SCALE GENOMIC DNA]</scope>
    <source>
        <strain evidence="5">CGMCC 4.1415</strain>
    </source>
</reference>
<dbReference type="Proteomes" id="UP001596016">
    <property type="component" value="Unassembled WGS sequence"/>
</dbReference>
<dbReference type="InterPro" id="IPR049943">
    <property type="entry name" value="Ser_HO-MeTrfase-like"/>
</dbReference>
<dbReference type="InterPro" id="IPR015422">
    <property type="entry name" value="PyrdxlP-dep_Trfase_small"/>
</dbReference>
<evidence type="ECO:0000256" key="2">
    <source>
        <dbReference type="ARBA" id="ARBA00022898"/>
    </source>
</evidence>
<name>A0ABW0GYB4_9HYPH</name>
<dbReference type="EMBL" id="JBHSLL010000039">
    <property type="protein sequence ID" value="MFC5386660.1"/>
    <property type="molecule type" value="Genomic_DNA"/>
</dbReference>
<organism evidence="4 5">
    <name type="scientific">Aquamicrobium segne</name>
    <dbReference type="NCBI Taxonomy" id="469547"/>
    <lineage>
        <taxon>Bacteria</taxon>
        <taxon>Pseudomonadati</taxon>
        <taxon>Pseudomonadota</taxon>
        <taxon>Alphaproteobacteria</taxon>
        <taxon>Hyphomicrobiales</taxon>
        <taxon>Phyllobacteriaceae</taxon>
        <taxon>Aquamicrobium</taxon>
    </lineage>
</organism>
<dbReference type="InterPro" id="IPR015424">
    <property type="entry name" value="PyrdxlP-dep_Trfase"/>
</dbReference>
<accession>A0ABW0GYB4</accession>
<dbReference type="Gene3D" id="3.90.1150.10">
    <property type="entry name" value="Aspartate Aminotransferase, domain 1"/>
    <property type="match status" value="1"/>
</dbReference>
<dbReference type="PANTHER" id="PTHR11680:SF35">
    <property type="entry name" value="SERINE HYDROXYMETHYLTRANSFERASE 1"/>
    <property type="match status" value="1"/>
</dbReference>
<dbReference type="InterPro" id="IPR039429">
    <property type="entry name" value="SHMT-like_dom"/>
</dbReference>
<evidence type="ECO:0000259" key="3">
    <source>
        <dbReference type="Pfam" id="PF00464"/>
    </source>
</evidence>
<dbReference type="PANTHER" id="PTHR11680">
    <property type="entry name" value="SERINE HYDROXYMETHYLTRANSFERASE"/>
    <property type="match status" value="1"/>
</dbReference>
<dbReference type="RefSeq" id="WP_378229859.1">
    <property type="nucleotide sequence ID" value="NZ_JBHSLL010000039.1"/>
</dbReference>
<comment type="caution">
    <text evidence="4">The sequence shown here is derived from an EMBL/GenBank/DDBJ whole genome shotgun (WGS) entry which is preliminary data.</text>
</comment>
<evidence type="ECO:0000313" key="5">
    <source>
        <dbReference type="Proteomes" id="UP001596016"/>
    </source>
</evidence>
<keyword evidence="5" id="KW-1185">Reference proteome</keyword>
<dbReference type="InterPro" id="IPR015421">
    <property type="entry name" value="PyrdxlP-dep_Trfase_major"/>
</dbReference>
<gene>
    <name evidence="4" type="ORF">ACFPLB_11880</name>
</gene>
<evidence type="ECO:0000313" key="4">
    <source>
        <dbReference type="EMBL" id="MFC5386660.1"/>
    </source>
</evidence>
<evidence type="ECO:0000256" key="1">
    <source>
        <dbReference type="ARBA" id="ARBA00001933"/>
    </source>
</evidence>
<comment type="cofactor">
    <cofactor evidence="1">
        <name>pyridoxal 5'-phosphate</name>
        <dbReference type="ChEBI" id="CHEBI:597326"/>
    </cofactor>
</comment>
<dbReference type="Pfam" id="PF00464">
    <property type="entry name" value="SHMT"/>
    <property type="match status" value="1"/>
</dbReference>
<protein>
    <submittedName>
        <fullName evidence="4">Glycine hydroxymethyltransferase</fullName>
    </submittedName>
</protein>
<feature type="domain" description="Serine hydroxymethyltransferase-like" evidence="3">
    <location>
        <begin position="63"/>
        <end position="376"/>
    </location>
</feature>
<sequence length="398" mass="42432">MDMLSKQELLSRAAARTQTLTNGRLLLYAGANLPSPEAQNAYAPALSAYPAMGPSFAKEQPDTDLVSQLEVAVRSEICALFEAAWAEPRLPSCTIANLAVFHAFSRPGDLLLAPSAAHGGHLSQRRGGTPELAGLVVEDLPFDTQNCQLDAQAAAHQIRQLRPVLVMLGRSVMIKPDDVVPVVEAAREVGARTIFDASHVSGLIAGGTFPNPLSLGVDIMTSSTYKTIPGRPHSLIAGRDLQDGVHLAGFLDRMMLANYDAGKLPAFLVTLQNVRRDGADYARRICLNSQALARELRQLDVTIIAPADDEVFTHQLLVPMDGELAAASVIAKLESVGILVGTCADPGVPGAYALRLGTQFLTAQGLGADDMALVARRLASSLSQAKNKRMKVKRPDSF</sequence>
<keyword evidence="2" id="KW-0663">Pyridoxal phosphate</keyword>
<dbReference type="SUPFAM" id="SSF53383">
    <property type="entry name" value="PLP-dependent transferases"/>
    <property type="match status" value="1"/>
</dbReference>
<dbReference type="Gene3D" id="3.40.640.10">
    <property type="entry name" value="Type I PLP-dependent aspartate aminotransferase-like (Major domain)"/>
    <property type="match status" value="1"/>
</dbReference>